<dbReference type="Proteomes" id="UP000004810">
    <property type="component" value="Unassembled WGS sequence"/>
</dbReference>
<dbReference type="EMBL" id="ADBV01002676">
    <property type="protein sequence ID" value="EJW82722.1"/>
    <property type="molecule type" value="Genomic_DNA"/>
</dbReference>
<gene>
    <name evidence="2" type="ORF">WUBG_06367</name>
</gene>
<name>J9EZT5_WUCBA</name>
<dbReference type="AlphaFoldDB" id="J9EZT5"/>
<feature type="region of interest" description="Disordered" evidence="1">
    <location>
        <begin position="262"/>
        <end position="307"/>
    </location>
</feature>
<sequence>MVIMSADAINDRSAIDRNYRCYSRRQTQSTSHHGLTYKRLSSSAAEVQHPHSDDDEKYSLNAVHGSGLLESTHSLTYLEWVHERQTRRMRTRSEWFLLPASSAKDSGTSQLSASELSSTSMLQPYCQFDDSTMRSRDRRTKGSDNADECLINVTRKLPLSKACEGAITSSSINVSGELPAATQPAMSPTSRIAGGIVRRRSWRTHYVRPNRIVESGSKERDSSEVTVSCRSAPLYRRNVPHTCSRSLPGTGQPVLPSSLIELQQQSQKSNAPSPEFERRCYPNNGSDSSISHGRRSKTVSQFKNVHF</sequence>
<proteinExistence type="predicted"/>
<evidence type="ECO:0000256" key="1">
    <source>
        <dbReference type="SAM" id="MobiDB-lite"/>
    </source>
</evidence>
<organism evidence="2 3">
    <name type="scientific">Wuchereria bancrofti</name>
    <dbReference type="NCBI Taxonomy" id="6293"/>
    <lineage>
        <taxon>Eukaryota</taxon>
        <taxon>Metazoa</taxon>
        <taxon>Ecdysozoa</taxon>
        <taxon>Nematoda</taxon>
        <taxon>Chromadorea</taxon>
        <taxon>Rhabditida</taxon>
        <taxon>Spirurina</taxon>
        <taxon>Spiruromorpha</taxon>
        <taxon>Filarioidea</taxon>
        <taxon>Onchocercidae</taxon>
        <taxon>Wuchereria</taxon>
    </lineage>
</organism>
<evidence type="ECO:0000313" key="2">
    <source>
        <dbReference type="EMBL" id="EJW82722.1"/>
    </source>
</evidence>
<comment type="caution">
    <text evidence="2">The sequence shown here is derived from an EMBL/GenBank/DDBJ whole genome shotgun (WGS) entry which is preliminary data.</text>
</comment>
<evidence type="ECO:0000313" key="3">
    <source>
        <dbReference type="Proteomes" id="UP000004810"/>
    </source>
</evidence>
<feature type="compositionally biased region" description="Polar residues" evidence="1">
    <location>
        <begin position="298"/>
        <end position="307"/>
    </location>
</feature>
<accession>J9EZT5</accession>
<protein>
    <submittedName>
        <fullName evidence="2">Uncharacterized protein</fullName>
    </submittedName>
</protein>
<reference evidence="3" key="1">
    <citation type="submission" date="2012-08" db="EMBL/GenBank/DDBJ databases">
        <title>The Genome Sequence of Wuchereria bancrofti.</title>
        <authorList>
            <person name="Nutman T.B."/>
            <person name="Fink D.L."/>
            <person name="Russ C."/>
            <person name="Young S."/>
            <person name="Zeng Q."/>
            <person name="Koehrsen M."/>
            <person name="Alvarado L."/>
            <person name="Berlin A."/>
            <person name="Chapman S.B."/>
            <person name="Chen Z."/>
            <person name="Freedman E."/>
            <person name="Gellesch M."/>
            <person name="Goldberg J."/>
            <person name="Griggs A."/>
            <person name="Gujja S."/>
            <person name="Heilman E.R."/>
            <person name="Heiman D."/>
            <person name="Hepburn T."/>
            <person name="Howarth C."/>
            <person name="Jen D."/>
            <person name="Larson L."/>
            <person name="Lewis B."/>
            <person name="Mehta T."/>
            <person name="Park D."/>
            <person name="Pearson M."/>
            <person name="Roberts A."/>
            <person name="Saif S."/>
            <person name="Shea T."/>
            <person name="Shenoy N."/>
            <person name="Sisk P."/>
            <person name="Stolte C."/>
            <person name="Sykes S."/>
            <person name="Walk T."/>
            <person name="White J."/>
            <person name="Yandava C."/>
            <person name="Haas B."/>
            <person name="Henn M.R."/>
            <person name="Nusbaum C."/>
            <person name="Birren B."/>
        </authorList>
    </citation>
    <scope>NUCLEOTIDE SEQUENCE [LARGE SCALE GENOMIC DNA]</scope>
    <source>
        <strain evidence="3">NA</strain>
    </source>
</reference>
<feature type="compositionally biased region" description="Polar residues" evidence="1">
    <location>
        <begin position="262"/>
        <end position="272"/>
    </location>
</feature>